<reference evidence="1 2" key="1">
    <citation type="submission" date="2010-02" db="EMBL/GenBank/DDBJ databases">
        <authorList>
            <person name="Weinstock G."/>
            <person name="Sodergren E."/>
            <person name="Clifton S."/>
            <person name="Fulton L."/>
            <person name="Fulton B."/>
            <person name="Courtney L."/>
            <person name="Fronick C."/>
            <person name="Harrison M."/>
            <person name="Strong C."/>
            <person name="Farmer C."/>
            <person name="Delahaunty K."/>
            <person name="Markovic C."/>
            <person name="Hall O."/>
            <person name="Minx P."/>
            <person name="Tomlinson C."/>
            <person name="Mitreva M."/>
            <person name="Nelson J."/>
            <person name="Hou S."/>
            <person name="Wollam A."/>
            <person name="Pepin K.H."/>
            <person name="Johnson M."/>
            <person name="Bhonagiri V."/>
            <person name="Zhang X."/>
            <person name="Suruliraj S."/>
            <person name="Warren W."/>
            <person name="Chinwalla A."/>
            <person name="Mardis E.R."/>
            <person name="Wilson R.K."/>
        </authorList>
    </citation>
    <scope>NUCLEOTIDE SEQUENCE [LARGE SCALE GENOMIC DNA]</scope>
    <source>
        <strain evidence="1 2">ATCC 29220</strain>
    </source>
</reference>
<name>D4BL26_9ENTR</name>
<dbReference type="EMBL" id="ABWL02000041">
    <property type="protein sequence ID" value="EFE05403.1"/>
    <property type="molecule type" value="Genomic_DNA"/>
</dbReference>
<dbReference type="AlphaFoldDB" id="D4BL26"/>
<organism evidence="1 2">
    <name type="scientific">Citrobacter youngae ATCC 29220</name>
    <dbReference type="NCBI Taxonomy" id="500640"/>
    <lineage>
        <taxon>Bacteria</taxon>
        <taxon>Pseudomonadati</taxon>
        <taxon>Pseudomonadota</taxon>
        <taxon>Gammaproteobacteria</taxon>
        <taxon>Enterobacterales</taxon>
        <taxon>Enterobacteriaceae</taxon>
        <taxon>Citrobacter</taxon>
        <taxon>Citrobacter freundii complex</taxon>
    </lineage>
</organism>
<evidence type="ECO:0000313" key="2">
    <source>
        <dbReference type="Proteomes" id="UP000003880"/>
    </source>
</evidence>
<protein>
    <submittedName>
        <fullName evidence="1">Uncharacterized protein</fullName>
    </submittedName>
</protein>
<sequence length="40" mass="4531">MVSAGKRVKMTRRSAPAGYFYPLRSALCVRRQGYHGEKMA</sequence>
<dbReference type="Proteomes" id="UP000003880">
    <property type="component" value="Unassembled WGS sequence"/>
</dbReference>
<comment type="caution">
    <text evidence="1">The sequence shown here is derived from an EMBL/GenBank/DDBJ whole genome shotgun (WGS) entry which is preliminary data.</text>
</comment>
<gene>
    <name evidence="1" type="ORF">CIT292_11266</name>
</gene>
<accession>D4BL26</accession>
<dbReference type="HOGENOM" id="CLU_3287108_0_0_6"/>
<proteinExistence type="predicted"/>
<evidence type="ECO:0000313" key="1">
    <source>
        <dbReference type="EMBL" id="EFE05403.1"/>
    </source>
</evidence>